<organism evidence="6 7">
    <name type="scientific">Dethiosulfatibacter aminovorans DSM 17477</name>
    <dbReference type="NCBI Taxonomy" id="1121476"/>
    <lineage>
        <taxon>Bacteria</taxon>
        <taxon>Bacillati</taxon>
        <taxon>Bacillota</taxon>
        <taxon>Tissierellia</taxon>
        <taxon>Dethiosulfatibacter</taxon>
    </lineage>
</organism>
<dbReference type="AlphaFoldDB" id="A0A1M6FT40"/>
<evidence type="ECO:0000256" key="2">
    <source>
        <dbReference type="ARBA" id="ARBA00022630"/>
    </source>
</evidence>
<evidence type="ECO:0000259" key="4">
    <source>
        <dbReference type="Pfam" id="PF03486"/>
    </source>
</evidence>
<dbReference type="Gene3D" id="3.50.50.60">
    <property type="entry name" value="FAD/NAD(P)-binding domain"/>
    <property type="match status" value="1"/>
</dbReference>
<dbReference type="PRINTS" id="PR00368">
    <property type="entry name" value="FADPNR"/>
</dbReference>
<keyword evidence="2" id="KW-0285">Flavoprotein</keyword>
<keyword evidence="3" id="KW-0274">FAD</keyword>
<dbReference type="PANTHER" id="PTHR42887:SF2">
    <property type="entry name" value="OS12G0638800 PROTEIN"/>
    <property type="match status" value="1"/>
</dbReference>
<evidence type="ECO:0008006" key="8">
    <source>
        <dbReference type="Google" id="ProtNLM"/>
    </source>
</evidence>
<evidence type="ECO:0000256" key="1">
    <source>
        <dbReference type="ARBA" id="ARBA00001974"/>
    </source>
</evidence>
<gene>
    <name evidence="6" type="ORF">SAMN02745751_01530</name>
</gene>
<dbReference type="InterPro" id="IPR036188">
    <property type="entry name" value="FAD/NAD-bd_sf"/>
</dbReference>
<accession>A0A1M6FT40</accession>
<dbReference type="SUPFAM" id="SSF51905">
    <property type="entry name" value="FAD/NAD(P)-binding domain"/>
    <property type="match status" value="1"/>
</dbReference>
<evidence type="ECO:0000313" key="6">
    <source>
        <dbReference type="EMBL" id="SHJ00874.1"/>
    </source>
</evidence>
<reference evidence="6 7" key="1">
    <citation type="submission" date="2016-11" db="EMBL/GenBank/DDBJ databases">
        <authorList>
            <person name="Jaros S."/>
            <person name="Januszkiewicz K."/>
            <person name="Wedrychowicz H."/>
        </authorList>
    </citation>
    <scope>NUCLEOTIDE SEQUENCE [LARGE SCALE GENOMIC DNA]</scope>
    <source>
        <strain evidence="6 7">DSM 17477</strain>
    </source>
</reference>
<protein>
    <recommendedName>
        <fullName evidence="8">Flavoprotein, HI0933 family</fullName>
    </recommendedName>
</protein>
<dbReference type="STRING" id="1121476.SAMN02745751_01530"/>
<feature type="domain" description="RsdA/BaiN/AoA(So)-like Rossmann fold-like" evidence="4">
    <location>
        <begin position="5"/>
        <end position="405"/>
    </location>
</feature>
<name>A0A1M6FT40_9FIRM</name>
<dbReference type="InterPro" id="IPR023166">
    <property type="entry name" value="BaiN-like_dom_sf"/>
</dbReference>
<evidence type="ECO:0000256" key="3">
    <source>
        <dbReference type="ARBA" id="ARBA00022827"/>
    </source>
</evidence>
<dbReference type="SUPFAM" id="SSF160996">
    <property type="entry name" value="HI0933 insert domain-like"/>
    <property type="match status" value="1"/>
</dbReference>
<dbReference type="InterPro" id="IPR057661">
    <property type="entry name" value="RsdA/BaiN/AoA(So)_Rossmann"/>
</dbReference>
<evidence type="ECO:0000259" key="5">
    <source>
        <dbReference type="Pfam" id="PF22780"/>
    </source>
</evidence>
<dbReference type="NCBIfam" id="TIGR00275">
    <property type="entry name" value="aminoacetone oxidase family FAD-binding enzyme"/>
    <property type="match status" value="1"/>
</dbReference>
<dbReference type="OrthoDB" id="9773233at2"/>
<feature type="domain" description="RsdA/BaiN/AoA(So)-like insert" evidence="5">
    <location>
        <begin position="189"/>
        <end position="352"/>
    </location>
</feature>
<dbReference type="Pfam" id="PF03486">
    <property type="entry name" value="HI0933_like"/>
    <property type="match status" value="1"/>
</dbReference>
<dbReference type="Pfam" id="PF22780">
    <property type="entry name" value="HI0933_like_1st"/>
    <property type="match status" value="1"/>
</dbReference>
<dbReference type="EMBL" id="FQZL01000009">
    <property type="protein sequence ID" value="SHJ00874.1"/>
    <property type="molecule type" value="Genomic_DNA"/>
</dbReference>
<keyword evidence="7" id="KW-1185">Reference proteome</keyword>
<dbReference type="InterPro" id="IPR055178">
    <property type="entry name" value="RsdA/BaiN/AoA(So)-like_dom"/>
</dbReference>
<dbReference type="InterPro" id="IPR004792">
    <property type="entry name" value="BaiN-like"/>
</dbReference>
<comment type="cofactor">
    <cofactor evidence="1">
        <name>FAD</name>
        <dbReference type="ChEBI" id="CHEBI:57692"/>
    </cofactor>
</comment>
<dbReference type="RefSeq" id="WP_073048991.1">
    <property type="nucleotide sequence ID" value="NZ_FQZL01000009.1"/>
</dbReference>
<proteinExistence type="predicted"/>
<dbReference type="PANTHER" id="PTHR42887">
    <property type="entry name" value="OS12G0638800 PROTEIN"/>
    <property type="match status" value="1"/>
</dbReference>
<dbReference type="Gene3D" id="1.10.8.260">
    <property type="entry name" value="HI0933 insert domain-like"/>
    <property type="match status" value="1"/>
</dbReference>
<evidence type="ECO:0000313" key="7">
    <source>
        <dbReference type="Proteomes" id="UP000184052"/>
    </source>
</evidence>
<sequence>MKDIKVGIVGGGASGMIAAVAAARNGAEVVIIERMDRVGKKLLATGNGRCNYTNIFVSPDRYHSANLDIALEIINSFSTYDAQDFFRGIGIEPYTDETGKVFPMSLQASSVVDVLRDEYTRFGAVERCSENVLKIEKKKNGFKVETDREISTFDRVIVAAGGKVGAKFGSDGSGLEILEKKGYKSNETYPALVKVKSDFPYLKSLKGFKINCNLSLFSGSDCLESDFGEVLFADYGISGPPVLQLSGRAVKEIKSGKKVHFELDFFSEMNKLQMYELLENRFLTLRHKSIRDSFIGLVHKRFIIPLLKESNIDDFNQKCTKINKKKIYEIIGNLKSLKINVLDYHSWNEAQVTGGGIILESINADTMESKDEKGLYITGEILDLYGDCGGFNLHWAWATGIRAGNHASSSSFSA</sequence>
<dbReference type="Gene3D" id="2.40.30.10">
    <property type="entry name" value="Translation factors"/>
    <property type="match status" value="1"/>
</dbReference>
<dbReference type="Proteomes" id="UP000184052">
    <property type="component" value="Unassembled WGS sequence"/>
</dbReference>